<feature type="active site" description="Proton acceptor" evidence="4">
    <location>
        <position position="250"/>
    </location>
</feature>
<dbReference type="InterPro" id="IPR018110">
    <property type="entry name" value="Mandel_Rmase/mucon_lact_enz_CS"/>
</dbReference>
<dbReference type="PANTHER" id="PTHR48073">
    <property type="entry name" value="O-SUCCINYLBENZOATE SYNTHASE-RELATED"/>
    <property type="match status" value="1"/>
</dbReference>
<dbReference type="GO" id="GO:0043748">
    <property type="term" value="F:O-succinylbenzoate synthase activity"/>
    <property type="evidence" value="ECO:0007669"/>
    <property type="project" value="UniProtKB-EC"/>
</dbReference>
<comment type="pathway">
    <text evidence="4">Quinol/quinone metabolism; menaquinone biosynthesis.</text>
</comment>
<dbReference type="InterPro" id="IPR029065">
    <property type="entry name" value="Enolase_C-like"/>
</dbReference>
<dbReference type="UniPathway" id="UPA01057">
    <property type="reaction ID" value="UER00165"/>
</dbReference>
<dbReference type="InterPro" id="IPR041338">
    <property type="entry name" value="OSBS_N"/>
</dbReference>
<dbReference type="InterPro" id="IPR010196">
    <property type="entry name" value="OSB_synthase_MenC1"/>
</dbReference>
<dbReference type="InterPro" id="IPR013342">
    <property type="entry name" value="Mandelate_racemase_C"/>
</dbReference>
<feature type="binding site" evidence="4">
    <location>
        <position position="175"/>
    </location>
    <ligand>
        <name>Mg(2+)</name>
        <dbReference type="ChEBI" id="CHEBI:18420"/>
    </ligand>
</feature>
<dbReference type="PANTHER" id="PTHR48073:SF2">
    <property type="entry name" value="O-SUCCINYLBENZOATE SYNTHASE"/>
    <property type="match status" value="1"/>
</dbReference>
<dbReference type="AlphaFoldDB" id="E7C3M4"/>
<dbReference type="GO" id="GO:0009063">
    <property type="term" value="P:amino acid catabolic process"/>
    <property type="evidence" value="ECO:0007669"/>
    <property type="project" value="InterPro"/>
</dbReference>
<comment type="catalytic activity">
    <reaction evidence="4">
        <text>(1R,6R)-6-hydroxy-2-succinyl-cyclohexa-2,4-diene-1-carboxylate = 2-succinylbenzoate + H2O</text>
        <dbReference type="Rhea" id="RHEA:10196"/>
        <dbReference type="ChEBI" id="CHEBI:15377"/>
        <dbReference type="ChEBI" id="CHEBI:18325"/>
        <dbReference type="ChEBI" id="CHEBI:58689"/>
        <dbReference type="EC" id="4.2.1.113"/>
    </reaction>
</comment>
<reference evidence="7" key="1">
    <citation type="submission" date="2010-01" db="EMBL/GenBank/DDBJ databases">
        <title>Genome fragments of uncultured bacteria from the North Pacific subtropical Gyre.</title>
        <authorList>
            <person name="Pham V.D."/>
            <person name="Delong E.F."/>
        </authorList>
    </citation>
    <scope>NUCLEOTIDE SEQUENCE</scope>
</reference>
<comment type="similarity">
    <text evidence="4">Belongs to the mandelate racemase/muconate lactonizing enzyme family. MenC type 1 subfamily.</text>
</comment>
<sequence>MRFVRPFETAAGTLTARHGLIIRVTDASGCVGYGEASPLPGFSDETFVWAACEFEGLDAMPWPEAFAELSSLESISAACLALVKSPSSRHGLELALCDLLAQERGVPLARLFNPDASLEGETARVARRADDALAAVRDGVRTIKLKVGVGALADDLARLAEVRRAVGSAPTIRLDANGAWATDDAIANLERLSAFDIECIEQPVSATNLEGLARVRRTSKIRVAADEAVRSADDLRAVVEREAADIVVLKPMLCGGPIAAWGMARSAAAAGLSVIVTSSLDGAIGRLGAMHIAAAIPAADKLSAGVDTGRWLAGDLFDLTAIEHGRFNLESAPGLGFSLMEGSQ</sequence>
<evidence type="ECO:0000256" key="2">
    <source>
        <dbReference type="ARBA" id="ARBA00022842"/>
    </source>
</evidence>
<comment type="function">
    <text evidence="4">Converts 2-succinyl-6-hydroxy-2,4-cyclohexadiene-1-carboxylate (SHCHC) to 2-succinylbenzoate (OSB).</text>
</comment>
<dbReference type="SUPFAM" id="SSF51604">
    <property type="entry name" value="Enolase C-terminal domain-like"/>
    <property type="match status" value="1"/>
</dbReference>
<keyword evidence="2 4" id="KW-0460">Magnesium</keyword>
<dbReference type="InterPro" id="IPR029017">
    <property type="entry name" value="Enolase-like_N"/>
</dbReference>
<evidence type="ECO:0000256" key="3">
    <source>
        <dbReference type="ARBA" id="ARBA00023239"/>
    </source>
</evidence>
<protein>
    <recommendedName>
        <fullName evidence="4 5">o-succinylbenzoate synthase</fullName>
        <shortName evidence="4">OSB synthase</shortName>
        <shortName evidence="4">OSBS</shortName>
        <ecNumber evidence="4 5">4.2.1.113</ecNumber>
    </recommendedName>
    <alternativeName>
        <fullName evidence="4">4-(2'-carboxyphenyl)-4-oxybutyric acid synthase</fullName>
    </alternativeName>
    <alternativeName>
        <fullName evidence="4">o-succinylbenzoic acid synthase</fullName>
    </alternativeName>
</protein>
<dbReference type="Pfam" id="PF21508">
    <property type="entry name" value="MenC_N"/>
    <property type="match status" value="1"/>
</dbReference>
<dbReference type="GO" id="GO:0009234">
    <property type="term" value="P:menaquinone biosynthetic process"/>
    <property type="evidence" value="ECO:0007669"/>
    <property type="project" value="UniProtKB-UniRule"/>
</dbReference>
<evidence type="ECO:0000256" key="1">
    <source>
        <dbReference type="ARBA" id="ARBA00022723"/>
    </source>
</evidence>
<comment type="pathway">
    <text evidence="4">Quinol/quinone metabolism; 1,4-dihydroxy-2-naphthoate biosynthesis; 1,4-dihydroxy-2-naphthoate from chorismate: step 4/7.</text>
</comment>
<dbReference type="UniPathway" id="UPA00079"/>
<evidence type="ECO:0000313" key="7">
    <source>
        <dbReference type="EMBL" id="ADI22048.1"/>
    </source>
</evidence>
<dbReference type="NCBIfam" id="TIGR01927">
    <property type="entry name" value="menC_gam_Gplu"/>
    <property type="match status" value="1"/>
</dbReference>
<evidence type="ECO:0000256" key="4">
    <source>
        <dbReference type="HAMAP-Rule" id="MF_00470"/>
    </source>
</evidence>
<dbReference type="SUPFAM" id="SSF54826">
    <property type="entry name" value="Enolase N-terminal domain-like"/>
    <property type="match status" value="1"/>
</dbReference>
<keyword evidence="3 4" id="KW-0456">Lyase</keyword>
<evidence type="ECO:0000256" key="5">
    <source>
        <dbReference type="NCBIfam" id="TIGR01927"/>
    </source>
</evidence>
<dbReference type="Pfam" id="PF13378">
    <property type="entry name" value="MR_MLE_C"/>
    <property type="match status" value="1"/>
</dbReference>
<name>E7C3M4_9BACT</name>
<gene>
    <name evidence="4" type="primary">menC</name>
</gene>
<dbReference type="HAMAP" id="MF_00470">
    <property type="entry name" value="MenC_1"/>
    <property type="match status" value="1"/>
</dbReference>
<feature type="binding site" evidence="4">
    <location>
        <position position="201"/>
    </location>
    <ligand>
        <name>Mg(2+)</name>
        <dbReference type="ChEBI" id="CHEBI:18420"/>
    </ligand>
</feature>
<organism evidence="7">
    <name type="scientific">uncultured myxobacterium HF0200_05J13</name>
    <dbReference type="NCBI Taxonomy" id="723557"/>
    <lineage>
        <taxon>Bacteria</taxon>
        <taxon>Pseudomonadati</taxon>
        <taxon>Myxococcota</taxon>
        <taxon>Myxococcia</taxon>
        <taxon>Myxococcales</taxon>
        <taxon>environmental samples</taxon>
    </lineage>
</organism>
<dbReference type="InterPro" id="IPR036849">
    <property type="entry name" value="Enolase-like_C_sf"/>
</dbReference>
<comment type="cofactor">
    <cofactor evidence="4">
        <name>a divalent metal cation</name>
        <dbReference type="ChEBI" id="CHEBI:60240"/>
    </cofactor>
</comment>
<dbReference type="SFLD" id="SFLDG00180">
    <property type="entry name" value="muconate_cycloisomerase"/>
    <property type="match status" value="1"/>
</dbReference>
<accession>E7C3M4</accession>
<dbReference type="GO" id="GO:0000287">
    <property type="term" value="F:magnesium ion binding"/>
    <property type="evidence" value="ECO:0007669"/>
    <property type="project" value="UniProtKB-UniRule"/>
</dbReference>
<dbReference type="SMART" id="SM00922">
    <property type="entry name" value="MR_MLE"/>
    <property type="match status" value="1"/>
</dbReference>
<feature type="binding site" evidence="4">
    <location>
        <position position="226"/>
    </location>
    <ligand>
        <name>Mg(2+)</name>
        <dbReference type="ChEBI" id="CHEBI:18420"/>
    </ligand>
</feature>
<keyword evidence="4" id="KW-0474">Menaquinone biosynthesis</keyword>
<dbReference type="EC" id="4.2.1.113" evidence="4 5"/>
<dbReference type="SFLD" id="SFLDF00009">
    <property type="entry name" value="o-succinylbenzoate_synthase"/>
    <property type="match status" value="1"/>
</dbReference>
<feature type="domain" description="Mandelate racemase/muconate lactonizing enzyme C-terminal" evidence="6">
    <location>
        <begin position="125"/>
        <end position="222"/>
    </location>
</feature>
<dbReference type="PROSITE" id="PS00909">
    <property type="entry name" value="MR_MLE_2"/>
    <property type="match status" value="1"/>
</dbReference>
<feature type="active site" description="Proton donor" evidence="4">
    <location>
        <position position="146"/>
    </location>
</feature>
<proteinExistence type="inferred from homology"/>
<dbReference type="Gene3D" id="3.20.20.120">
    <property type="entry name" value="Enolase-like C-terminal domain"/>
    <property type="match status" value="1"/>
</dbReference>
<dbReference type="SFLD" id="SFLDS00001">
    <property type="entry name" value="Enolase"/>
    <property type="match status" value="1"/>
</dbReference>
<keyword evidence="1 4" id="KW-0479">Metal-binding</keyword>
<evidence type="ECO:0000259" key="6">
    <source>
        <dbReference type="SMART" id="SM00922"/>
    </source>
</evidence>
<dbReference type="EMBL" id="GU567973">
    <property type="protein sequence ID" value="ADI22048.1"/>
    <property type="molecule type" value="Genomic_DNA"/>
</dbReference>
<dbReference type="Gene3D" id="3.30.390.10">
    <property type="entry name" value="Enolase-like, N-terminal domain"/>
    <property type="match status" value="1"/>
</dbReference>